<evidence type="ECO:0000256" key="1">
    <source>
        <dbReference type="ARBA" id="ARBA00022460"/>
    </source>
</evidence>
<feature type="signal peptide" evidence="4">
    <location>
        <begin position="1"/>
        <end position="17"/>
    </location>
</feature>
<dbReference type="InterPro" id="IPR031311">
    <property type="entry name" value="CHIT_BIND_RR_consensus"/>
</dbReference>
<dbReference type="PROSITE" id="PS00233">
    <property type="entry name" value="CHIT_BIND_RR_1"/>
    <property type="match status" value="1"/>
</dbReference>
<protein>
    <submittedName>
        <fullName evidence="5">Cuticle protein 7</fullName>
    </submittedName>
</protein>
<feature type="chain" id="PRO_5008264717" evidence="4">
    <location>
        <begin position="18"/>
        <end position="147"/>
    </location>
</feature>
<gene>
    <name evidence="5" type="ORF">RR48_13409</name>
</gene>
<proteinExistence type="predicted"/>
<keyword evidence="6" id="KW-1185">Reference proteome</keyword>
<evidence type="ECO:0000313" key="6">
    <source>
        <dbReference type="Proteomes" id="UP000053240"/>
    </source>
</evidence>
<evidence type="ECO:0000313" key="5">
    <source>
        <dbReference type="EMBL" id="KPJ09775.1"/>
    </source>
</evidence>
<dbReference type="PROSITE" id="PS51155">
    <property type="entry name" value="CHIT_BIND_RR_2"/>
    <property type="match status" value="1"/>
</dbReference>
<dbReference type="PRINTS" id="PR00947">
    <property type="entry name" value="CUTICLE"/>
</dbReference>
<organism evidence="5 6">
    <name type="scientific">Papilio machaon</name>
    <name type="common">Old World swallowtail butterfly</name>
    <dbReference type="NCBI Taxonomy" id="76193"/>
    <lineage>
        <taxon>Eukaryota</taxon>
        <taxon>Metazoa</taxon>
        <taxon>Ecdysozoa</taxon>
        <taxon>Arthropoda</taxon>
        <taxon>Hexapoda</taxon>
        <taxon>Insecta</taxon>
        <taxon>Pterygota</taxon>
        <taxon>Neoptera</taxon>
        <taxon>Endopterygota</taxon>
        <taxon>Lepidoptera</taxon>
        <taxon>Glossata</taxon>
        <taxon>Ditrysia</taxon>
        <taxon>Papilionoidea</taxon>
        <taxon>Papilionidae</taxon>
        <taxon>Papilioninae</taxon>
        <taxon>Papilio</taxon>
    </lineage>
</organism>
<dbReference type="Pfam" id="PF00379">
    <property type="entry name" value="Chitin_bind_4"/>
    <property type="match status" value="1"/>
</dbReference>
<dbReference type="AlphaFoldDB" id="A0A194QXT8"/>
<dbReference type="GO" id="GO:0031012">
    <property type="term" value="C:extracellular matrix"/>
    <property type="evidence" value="ECO:0007669"/>
    <property type="project" value="TreeGrafter"/>
</dbReference>
<dbReference type="InterPro" id="IPR051217">
    <property type="entry name" value="Insect_Cuticle_Struc_Prot"/>
</dbReference>
<reference evidence="5 6" key="1">
    <citation type="journal article" date="2015" name="Nat. Commun.">
        <title>Outbred genome sequencing and CRISPR/Cas9 gene editing in butterflies.</title>
        <authorList>
            <person name="Li X."/>
            <person name="Fan D."/>
            <person name="Zhang W."/>
            <person name="Liu G."/>
            <person name="Zhang L."/>
            <person name="Zhao L."/>
            <person name="Fang X."/>
            <person name="Chen L."/>
            <person name="Dong Y."/>
            <person name="Chen Y."/>
            <person name="Ding Y."/>
            <person name="Zhao R."/>
            <person name="Feng M."/>
            <person name="Zhu Y."/>
            <person name="Feng Y."/>
            <person name="Jiang X."/>
            <person name="Zhu D."/>
            <person name="Xiang H."/>
            <person name="Feng X."/>
            <person name="Li S."/>
            <person name="Wang J."/>
            <person name="Zhang G."/>
            <person name="Kronforst M.R."/>
            <person name="Wang W."/>
        </authorList>
    </citation>
    <scope>NUCLEOTIDE SEQUENCE [LARGE SCALE GENOMIC DNA]</scope>
    <source>
        <strain evidence="5">Ya'a_city_454_Pm</strain>
        <tissue evidence="5">Whole body</tissue>
    </source>
</reference>
<dbReference type="GO" id="GO:0042302">
    <property type="term" value="F:structural constituent of cuticle"/>
    <property type="evidence" value="ECO:0007669"/>
    <property type="project" value="UniProtKB-UniRule"/>
</dbReference>
<sequence length="147" mass="16095">MYIKVIAAATVLALASGQLNGYGYGHGHAQSSQSIVLHQNHGQIHGGPAVVLQHQPTHYTGHYDNHQDYYAAPHYAFEYSVADHHTGDIKSQHETREGDAVQGAYSLHEADGTVRTVQYTADAHNGFNAVVHREGHATHAVPVQRHY</sequence>
<name>A0A194QXT8_PAPMA</name>
<dbReference type="STRING" id="76193.A0A194QXT8"/>
<keyword evidence="2 4" id="KW-0732">Signal</keyword>
<dbReference type="GO" id="GO:0005615">
    <property type="term" value="C:extracellular space"/>
    <property type="evidence" value="ECO:0007669"/>
    <property type="project" value="TreeGrafter"/>
</dbReference>
<evidence type="ECO:0000256" key="4">
    <source>
        <dbReference type="SAM" id="SignalP"/>
    </source>
</evidence>
<dbReference type="PANTHER" id="PTHR12236">
    <property type="entry name" value="STRUCTURAL CONTITUENT OF CUTICLE"/>
    <property type="match status" value="1"/>
</dbReference>
<evidence type="ECO:0000256" key="2">
    <source>
        <dbReference type="ARBA" id="ARBA00022729"/>
    </source>
</evidence>
<dbReference type="Proteomes" id="UP000053240">
    <property type="component" value="Unassembled WGS sequence"/>
</dbReference>
<dbReference type="EMBL" id="KQ461073">
    <property type="protein sequence ID" value="KPJ09775.1"/>
    <property type="molecule type" value="Genomic_DNA"/>
</dbReference>
<keyword evidence="1 3" id="KW-0193">Cuticle</keyword>
<dbReference type="InParanoid" id="A0A194QXT8"/>
<accession>A0A194QXT8</accession>
<dbReference type="PANTHER" id="PTHR12236:SF95">
    <property type="entry name" value="CUTICULAR PROTEIN 76BD, ISOFORM C-RELATED"/>
    <property type="match status" value="1"/>
</dbReference>
<evidence type="ECO:0000256" key="3">
    <source>
        <dbReference type="PROSITE-ProRule" id="PRU00497"/>
    </source>
</evidence>
<dbReference type="InterPro" id="IPR000618">
    <property type="entry name" value="Insect_cuticle"/>
</dbReference>